<evidence type="ECO:0000256" key="1">
    <source>
        <dbReference type="SAM" id="Phobius"/>
    </source>
</evidence>
<evidence type="ECO:0000313" key="3">
    <source>
        <dbReference type="EMBL" id="GES48104.1"/>
    </source>
</evidence>
<organism evidence="3 4">
    <name type="scientific">Rhizobium dioscoreae</name>
    <dbReference type="NCBI Taxonomy" id="2653122"/>
    <lineage>
        <taxon>Bacteria</taxon>
        <taxon>Pseudomonadati</taxon>
        <taxon>Pseudomonadota</taxon>
        <taxon>Alphaproteobacteria</taxon>
        <taxon>Hyphomicrobiales</taxon>
        <taxon>Rhizobiaceae</taxon>
        <taxon>Rhizobium/Agrobacterium group</taxon>
        <taxon>Rhizobium</taxon>
    </lineage>
</organism>
<proteinExistence type="predicted"/>
<keyword evidence="1" id="KW-1133">Transmembrane helix</keyword>
<dbReference type="Proteomes" id="UP000390335">
    <property type="component" value="Unassembled WGS sequence"/>
</dbReference>
<dbReference type="Pfam" id="PF07995">
    <property type="entry name" value="GSDH"/>
    <property type="match status" value="1"/>
</dbReference>
<keyword evidence="4" id="KW-1185">Reference proteome</keyword>
<evidence type="ECO:0000259" key="2">
    <source>
        <dbReference type="Pfam" id="PF07995"/>
    </source>
</evidence>
<dbReference type="InterPro" id="IPR011041">
    <property type="entry name" value="Quinoprot_gluc/sorb_DH_b-prop"/>
</dbReference>
<protein>
    <recommendedName>
        <fullName evidence="2">Glucose/Sorbosone dehydrogenase domain-containing protein</fullName>
    </recommendedName>
</protein>
<gene>
    <name evidence="3" type="ORF">RsS93_07180</name>
</gene>
<feature type="transmembrane region" description="Helical" evidence="1">
    <location>
        <begin position="51"/>
        <end position="72"/>
    </location>
</feature>
<comment type="caution">
    <text evidence="3">The sequence shown here is derived from an EMBL/GenBank/DDBJ whole genome shotgun (WGS) entry which is preliminary data.</text>
</comment>
<sequence length="428" mass="46737">MSRKASISQKREHKDVIGSATSLEWQLNGPTLQKRGYWEVRQMREAKADSGGNRFAIALMVCALLTATSVFAEPIQTIQTQKVDVKVETIAAGLEHPWAVAVLPDGAYLVTERPGRMRLIRDGKISAPISGVPKVYAHGQGGLLDVELDPKFSSNRTLYFTASVAGDGGSGTAVFRATLSPDEKQLTDVKRIFVMNKLSRGNLQYGSRIAIARDGSLFVSLGDRFQQDRAQDFHDDAGSIIHIGADGSIPAYNPFRDGKRALPEIWTKGHRNPQGITFDSQTNKLYTAEHGARGGDEINTPEAGKNYGWPVISYGVNYNGTKIGIGTAKAGMEQPRFYWDPSIAPGAIAVYRGKMFPEWNGDFLVTALKFELLSRLSQDGKGKITERERMFGGKFGRLRDITVAPDGALLITTDESDGALLRISRAAS</sequence>
<keyword evidence="1" id="KW-0472">Membrane</keyword>
<accession>A0ABQ0YXY6</accession>
<dbReference type="PANTHER" id="PTHR19328">
    <property type="entry name" value="HEDGEHOG-INTERACTING PROTEIN"/>
    <property type="match status" value="1"/>
</dbReference>
<dbReference type="InterPro" id="IPR011042">
    <property type="entry name" value="6-blade_b-propeller_TolB-like"/>
</dbReference>
<name>A0ABQ0YXY6_9HYPH</name>
<keyword evidence="1" id="KW-0812">Transmembrane</keyword>
<dbReference type="Gene3D" id="2.120.10.30">
    <property type="entry name" value="TolB, C-terminal domain"/>
    <property type="match status" value="1"/>
</dbReference>
<dbReference type="InterPro" id="IPR012938">
    <property type="entry name" value="Glc/Sorbosone_DH"/>
</dbReference>
<reference evidence="3 4" key="1">
    <citation type="journal article" date="2020" name="Genome Biol. Evol.">
        <title>Rhizobium dioscoreae sp. nov., a plant growth-promoting bacterium isolated from yam (Dioscorea species).</title>
        <authorList>
            <person name="Ouyabe M."/>
            <person name="Tanaka N."/>
            <person name="Shiwa Y."/>
            <person name="Fujita N."/>
            <person name="Kikuno H."/>
            <person name="Babil P."/>
            <person name="Shiwachi H."/>
        </authorList>
    </citation>
    <scope>NUCLEOTIDE SEQUENCE [LARGE SCALE GENOMIC DNA]</scope>
    <source>
        <strain evidence="3 4">S-93</strain>
    </source>
</reference>
<evidence type="ECO:0000313" key="4">
    <source>
        <dbReference type="Proteomes" id="UP000390335"/>
    </source>
</evidence>
<dbReference type="SUPFAM" id="SSF50952">
    <property type="entry name" value="Soluble quinoprotein glucose dehydrogenase"/>
    <property type="match status" value="1"/>
</dbReference>
<feature type="domain" description="Glucose/Sorbosone dehydrogenase" evidence="2">
    <location>
        <begin position="94"/>
        <end position="422"/>
    </location>
</feature>
<dbReference type="EMBL" id="BLAJ01000001">
    <property type="protein sequence ID" value="GES48104.1"/>
    <property type="molecule type" value="Genomic_DNA"/>
</dbReference>
<dbReference type="PANTHER" id="PTHR19328:SF75">
    <property type="entry name" value="ALDOSE SUGAR DEHYDROGENASE YLII"/>
    <property type="match status" value="1"/>
</dbReference>